<dbReference type="AlphaFoldDB" id="A0A101JG83"/>
<proteinExistence type="predicted"/>
<organism evidence="1 2">
    <name type="scientific">Streptomyces regalis</name>
    <dbReference type="NCBI Taxonomy" id="68262"/>
    <lineage>
        <taxon>Bacteria</taxon>
        <taxon>Bacillati</taxon>
        <taxon>Actinomycetota</taxon>
        <taxon>Actinomycetes</taxon>
        <taxon>Kitasatosporales</taxon>
        <taxon>Streptomycetaceae</taxon>
        <taxon>Streptomyces</taxon>
    </lineage>
</organism>
<dbReference type="Gene3D" id="1.10.150.20">
    <property type="entry name" value="5' to 3' exonuclease, C-terminal subdomain"/>
    <property type="match status" value="1"/>
</dbReference>
<gene>
    <name evidence="1" type="ORF">ADL12_33975</name>
</gene>
<dbReference type="EMBL" id="LLZG01000365">
    <property type="protein sequence ID" value="KUL25926.1"/>
    <property type="molecule type" value="Genomic_DNA"/>
</dbReference>
<protein>
    <recommendedName>
        <fullName evidence="3">RecD helicase-like helix-hairpin-helix domain-containing protein</fullName>
    </recommendedName>
</protein>
<sequence>MENYTTVVPATLQDIRRYLGSGLVKGIGPVFADRITQHFGLDTLTVIEEEPKRLIEVPGLGCLGR</sequence>
<accession>A0A101JG83</accession>
<evidence type="ECO:0000313" key="1">
    <source>
        <dbReference type="EMBL" id="KUL25926.1"/>
    </source>
</evidence>
<name>A0A101JG83_9ACTN</name>
<evidence type="ECO:0000313" key="2">
    <source>
        <dbReference type="Proteomes" id="UP000053923"/>
    </source>
</evidence>
<dbReference type="SUPFAM" id="SSF47781">
    <property type="entry name" value="RuvA domain 2-like"/>
    <property type="match status" value="1"/>
</dbReference>
<keyword evidence="2" id="KW-1185">Reference proteome</keyword>
<reference evidence="2" key="1">
    <citation type="submission" date="2015-10" db="EMBL/GenBank/DDBJ databases">
        <authorList>
            <person name="Ju K.-S."/>
            <person name="Doroghazi J.R."/>
            <person name="Metcalf W.W."/>
        </authorList>
    </citation>
    <scope>NUCLEOTIDE SEQUENCE [LARGE SCALE GENOMIC DNA]</scope>
    <source>
        <strain evidence="2">NRRL 3151</strain>
    </source>
</reference>
<dbReference type="Proteomes" id="UP000053923">
    <property type="component" value="Unassembled WGS sequence"/>
</dbReference>
<comment type="caution">
    <text evidence="1">The sequence shown here is derived from an EMBL/GenBank/DDBJ whole genome shotgun (WGS) entry which is preliminary data.</text>
</comment>
<dbReference type="InterPro" id="IPR010994">
    <property type="entry name" value="RuvA_2-like"/>
</dbReference>
<evidence type="ECO:0008006" key="3">
    <source>
        <dbReference type="Google" id="ProtNLM"/>
    </source>
</evidence>